<dbReference type="GeneID" id="25286486"/>
<gene>
    <name evidence="1" type="ORF">A1O9_11588</name>
</gene>
<dbReference type="EMBL" id="AMGV01000018">
    <property type="protein sequence ID" value="KEF52348.1"/>
    <property type="molecule type" value="Genomic_DNA"/>
</dbReference>
<dbReference type="SUPFAM" id="SSF56801">
    <property type="entry name" value="Acetyl-CoA synthetase-like"/>
    <property type="match status" value="1"/>
</dbReference>
<organism evidence="1 2">
    <name type="scientific">Exophiala aquamarina CBS 119918</name>
    <dbReference type="NCBI Taxonomy" id="1182545"/>
    <lineage>
        <taxon>Eukaryota</taxon>
        <taxon>Fungi</taxon>
        <taxon>Dikarya</taxon>
        <taxon>Ascomycota</taxon>
        <taxon>Pezizomycotina</taxon>
        <taxon>Eurotiomycetes</taxon>
        <taxon>Chaetothyriomycetidae</taxon>
        <taxon>Chaetothyriales</taxon>
        <taxon>Herpotrichiellaceae</taxon>
        <taxon>Exophiala</taxon>
    </lineage>
</organism>
<protein>
    <recommendedName>
        <fullName evidence="3">AMP-dependent synthetase/ligase domain-containing protein</fullName>
    </recommendedName>
</protein>
<evidence type="ECO:0000313" key="2">
    <source>
        <dbReference type="Proteomes" id="UP000027920"/>
    </source>
</evidence>
<dbReference type="OrthoDB" id="10397095at2759"/>
<dbReference type="VEuPathDB" id="FungiDB:A1O9_11588"/>
<accession>A0A072NZB6</accession>
<dbReference type="InterPro" id="IPR042099">
    <property type="entry name" value="ANL_N_sf"/>
</dbReference>
<dbReference type="Proteomes" id="UP000027920">
    <property type="component" value="Unassembled WGS sequence"/>
</dbReference>
<evidence type="ECO:0008006" key="3">
    <source>
        <dbReference type="Google" id="ProtNLM"/>
    </source>
</evidence>
<dbReference type="AlphaFoldDB" id="A0A072NZB6"/>
<dbReference type="HOGENOM" id="CLU_2250160_0_0_1"/>
<comment type="caution">
    <text evidence="1">The sequence shown here is derived from an EMBL/GenBank/DDBJ whole genome shotgun (WGS) entry which is preliminary data.</text>
</comment>
<keyword evidence="2" id="KW-1185">Reference proteome</keyword>
<evidence type="ECO:0000313" key="1">
    <source>
        <dbReference type="EMBL" id="KEF52348.1"/>
    </source>
</evidence>
<reference evidence="1 2" key="1">
    <citation type="submission" date="2013-03" db="EMBL/GenBank/DDBJ databases">
        <title>The Genome Sequence of Exophiala aquamarina CBS 119918.</title>
        <authorList>
            <consortium name="The Broad Institute Genomics Platform"/>
            <person name="Cuomo C."/>
            <person name="de Hoog S."/>
            <person name="Gorbushina A."/>
            <person name="Walker B."/>
            <person name="Young S.K."/>
            <person name="Zeng Q."/>
            <person name="Gargeya S."/>
            <person name="Fitzgerald M."/>
            <person name="Haas B."/>
            <person name="Abouelleil A."/>
            <person name="Allen A.W."/>
            <person name="Alvarado L."/>
            <person name="Arachchi H.M."/>
            <person name="Berlin A.M."/>
            <person name="Chapman S.B."/>
            <person name="Gainer-Dewar J."/>
            <person name="Goldberg J."/>
            <person name="Griggs A."/>
            <person name="Gujja S."/>
            <person name="Hansen M."/>
            <person name="Howarth C."/>
            <person name="Imamovic A."/>
            <person name="Ireland A."/>
            <person name="Larimer J."/>
            <person name="McCowan C."/>
            <person name="Murphy C."/>
            <person name="Pearson M."/>
            <person name="Poon T.W."/>
            <person name="Priest M."/>
            <person name="Roberts A."/>
            <person name="Saif S."/>
            <person name="Shea T."/>
            <person name="Sisk P."/>
            <person name="Sykes S."/>
            <person name="Wortman J."/>
            <person name="Nusbaum C."/>
            <person name="Birren B."/>
        </authorList>
    </citation>
    <scope>NUCLEOTIDE SEQUENCE [LARGE SCALE GENOMIC DNA]</scope>
    <source>
        <strain evidence="1 2">CBS 119918</strain>
    </source>
</reference>
<name>A0A072NZB6_9EURO</name>
<sequence length="104" mass="11342">MADYFRRLASHAALNRLAIVDPVSSQSSSPETHSYAQLLLRVNVFHERLIAAAQESQRLLEGARVGLMVPPGLDFVAALLAIWSVRAIVGMTSRTALRHACGMD</sequence>
<proteinExistence type="predicted"/>
<dbReference type="Gene3D" id="3.40.50.12780">
    <property type="entry name" value="N-terminal domain of ligase-like"/>
    <property type="match status" value="1"/>
</dbReference>
<dbReference type="RefSeq" id="XP_013254938.1">
    <property type="nucleotide sequence ID" value="XM_013399484.1"/>
</dbReference>